<evidence type="ECO:0000313" key="2">
    <source>
        <dbReference type="EMBL" id="SOY71828.1"/>
    </source>
</evidence>
<dbReference type="EMBL" id="OFSN01000019">
    <property type="protein sequence ID" value="SOY71828.1"/>
    <property type="molecule type" value="Genomic_DNA"/>
</dbReference>
<keyword evidence="1" id="KW-0812">Transmembrane</keyword>
<gene>
    <name evidence="2" type="ORF">CBM2586_B130548</name>
</gene>
<evidence type="ECO:0000313" key="3">
    <source>
        <dbReference type="Proteomes" id="UP000257016"/>
    </source>
</evidence>
<keyword evidence="1" id="KW-0472">Membrane</keyword>
<dbReference type="Proteomes" id="UP000257016">
    <property type="component" value="Unassembled WGS sequence"/>
</dbReference>
<keyword evidence="1" id="KW-1133">Transmembrane helix</keyword>
<reference evidence="2 3" key="1">
    <citation type="submission" date="2018-01" db="EMBL/GenBank/DDBJ databases">
        <authorList>
            <person name="Clerissi C."/>
        </authorList>
    </citation>
    <scope>NUCLEOTIDE SEQUENCE [LARGE SCALE GENOMIC DNA]</scope>
    <source>
        <strain evidence="2">Cupriavidus taiwanensis LMG 19430</strain>
    </source>
</reference>
<organism evidence="2 3">
    <name type="scientific">Cupriavidus taiwanensis</name>
    <dbReference type="NCBI Taxonomy" id="164546"/>
    <lineage>
        <taxon>Bacteria</taxon>
        <taxon>Pseudomonadati</taxon>
        <taxon>Pseudomonadota</taxon>
        <taxon>Betaproteobacteria</taxon>
        <taxon>Burkholderiales</taxon>
        <taxon>Burkholderiaceae</taxon>
        <taxon>Cupriavidus</taxon>
    </lineage>
</organism>
<accession>A0A975XIS7</accession>
<feature type="transmembrane region" description="Helical" evidence="1">
    <location>
        <begin position="6"/>
        <end position="27"/>
    </location>
</feature>
<name>A0A975XIS7_9BURK</name>
<evidence type="ECO:0000256" key="1">
    <source>
        <dbReference type="SAM" id="Phobius"/>
    </source>
</evidence>
<protein>
    <submittedName>
        <fullName evidence="2">Uncharacterized protein</fullName>
    </submittedName>
</protein>
<comment type="caution">
    <text evidence="2">The sequence shown here is derived from an EMBL/GenBank/DDBJ whole genome shotgun (WGS) entry which is preliminary data.</text>
</comment>
<sequence length="66" mass="7167">MLQASVHGVEMGAMLALVAVAMGCTALPESMRKIAPAVSSYFAKKRASRFPLLARTPLFRREQKCA</sequence>
<proteinExistence type="predicted"/>
<dbReference type="AlphaFoldDB" id="A0A975XIS7"/>